<gene>
    <name evidence="6" type="ORF">PLXY2_LOCUS16798</name>
</gene>
<dbReference type="EMBL" id="CAJHNJ030000692">
    <property type="protein sequence ID" value="CAG9138562.1"/>
    <property type="molecule type" value="Genomic_DNA"/>
</dbReference>
<evidence type="ECO:0000259" key="5">
    <source>
        <dbReference type="SMART" id="SM00198"/>
    </source>
</evidence>
<evidence type="ECO:0000256" key="1">
    <source>
        <dbReference type="ARBA" id="ARBA00004613"/>
    </source>
</evidence>
<comment type="subcellular location">
    <subcellularLocation>
        <location evidence="1">Secreted</location>
    </subcellularLocation>
</comment>
<dbReference type="SMART" id="SM00198">
    <property type="entry name" value="SCP"/>
    <property type="match status" value="1"/>
</dbReference>
<evidence type="ECO:0000313" key="7">
    <source>
        <dbReference type="Proteomes" id="UP000653454"/>
    </source>
</evidence>
<evidence type="ECO:0000256" key="3">
    <source>
        <dbReference type="SAM" id="MobiDB-lite"/>
    </source>
</evidence>
<keyword evidence="4" id="KW-0732">Signal</keyword>
<feature type="compositionally biased region" description="Polar residues" evidence="3">
    <location>
        <begin position="738"/>
        <end position="747"/>
    </location>
</feature>
<keyword evidence="2" id="KW-0964">Secreted</keyword>
<dbReference type="AlphaFoldDB" id="A0A8S4GHJ0"/>
<dbReference type="CDD" id="cd05380">
    <property type="entry name" value="CAP_euk"/>
    <property type="match status" value="1"/>
</dbReference>
<feature type="region of interest" description="Disordered" evidence="3">
    <location>
        <begin position="738"/>
        <end position="768"/>
    </location>
</feature>
<accession>A0A8S4GHJ0</accession>
<comment type="caution">
    <text evidence="6">The sequence shown here is derived from an EMBL/GenBank/DDBJ whole genome shotgun (WGS) entry which is preliminary data.</text>
</comment>
<feature type="domain" description="SCP" evidence="5">
    <location>
        <begin position="93"/>
        <end position="270"/>
    </location>
</feature>
<dbReference type="InterPro" id="IPR035940">
    <property type="entry name" value="CAP_sf"/>
</dbReference>
<evidence type="ECO:0000313" key="6">
    <source>
        <dbReference type="EMBL" id="CAG9138562.1"/>
    </source>
</evidence>
<dbReference type="InterPro" id="IPR014044">
    <property type="entry name" value="CAP_dom"/>
</dbReference>
<sequence length="902" mass="105428">MYKYERSFFCALFFLKILVLTTILIHTSESLDVIDKNNLLKNKKHEEIVIGDYCPKMPHCKDGEHVLCMSNPNIVGDHSPFCHLLTNISMDVNMARTIVRTINRVRQRAALGIETGKDGVKLPRAYGLPKIQWDSELATFAQVHANQCRPRVDRCRASYRFPNVYQSITYSKASYPWFGYENHEKLYPKVDYEFLNKAMNKWYQKKNLVDEEMIYTSSDPLISYLNIVNGRVTHVGCGLSTFVDVVFSTSTLWPFTNANLLVCNFSNVLVKGIPTYLTDNHADYNLTQTCGCPAGFEEEEDTCLCKEKPGIIDVTDAPKIDDCRQNHGPRLVLLPLIRARDATPEEVQRALLSGIGKRQFMRKQLKHLRQIFSDPNSVIPNKNDYTNHELQARKHLTMAKDIPHRKDYKEVNNNYMTDERRMYYTNQIAHILKSYNASSNNQESINQDGFSKGHRKSLFVDHPSIRKEHSASHESTNPSKLLNLIKTLETEIEENYLDKSQIHVLHERLKNMYSKVSEMLNNQYNLSPRQLSSNSNLNKSDLEQVFADIEGNNVDSAFREMPNNVDHTQNDYDYKQLKTLVDHYQGDFLLSNNKIKEINHESNKAQDKNIKYYNDRKLSPNTMDRDSDFSLDMEDKHDVASNIEKPFHRKFEGNYNNTVDEFMKTDKPTIENQNYNGLYRLTVLITRLSKEISNLNISEDEKLKILTRLQNMYDMMNIQEAISSQYELNGEKLKHSDSILQSETQQRWNRRNEQYDSENNDKRERHSSEEKLILSLNNLQINQADLHPTKHKRISNHIHEIFPNLNIERPHTRNKNIHSQHDFVTAPPDNKYEIKRKQYRKIKSLGKLDNYPSDFPFEHERSRSIRPIDSEEFQRVPETLDDYKQDDSPVYVPERARAMLNF</sequence>
<evidence type="ECO:0000256" key="4">
    <source>
        <dbReference type="SAM" id="SignalP"/>
    </source>
</evidence>
<keyword evidence="7" id="KW-1185">Reference proteome</keyword>
<feature type="compositionally biased region" description="Basic and acidic residues" evidence="3">
    <location>
        <begin position="750"/>
        <end position="768"/>
    </location>
</feature>
<proteinExistence type="predicted"/>
<protein>
    <submittedName>
        <fullName evidence="6">(diamondback moth) hypothetical protein</fullName>
    </submittedName>
</protein>
<name>A0A8S4GHJ0_PLUXY</name>
<dbReference type="SUPFAM" id="SSF55797">
    <property type="entry name" value="PR-1-like"/>
    <property type="match status" value="1"/>
</dbReference>
<dbReference type="Proteomes" id="UP000653454">
    <property type="component" value="Unassembled WGS sequence"/>
</dbReference>
<reference evidence="6" key="1">
    <citation type="submission" date="2020-11" db="EMBL/GenBank/DDBJ databases">
        <authorList>
            <person name="Whiteford S."/>
        </authorList>
    </citation>
    <scope>NUCLEOTIDE SEQUENCE</scope>
</reference>
<dbReference type="GO" id="GO:0005576">
    <property type="term" value="C:extracellular region"/>
    <property type="evidence" value="ECO:0007669"/>
    <property type="project" value="UniProtKB-SubCell"/>
</dbReference>
<evidence type="ECO:0000256" key="2">
    <source>
        <dbReference type="ARBA" id="ARBA00022525"/>
    </source>
</evidence>
<feature type="chain" id="PRO_5035896220" evidence="4">
    <location>
        <begin position="31"/>
        <end position="902"/>
    </location>
</feature>
<feature type="signal peptide" evidence="4">
    <location>
        <begin position="1"/>
        <end position="30"/>
    </location>
</feature>
<dbReference type="Pfam" id="PF00188">
    <property type="entry name" value="CAP"/>
    <property type="match status" value="1"/>
</dbReference>
<dbReference type="Gene3D" id="3.40.33.10">
    <property type="entry name" value="CAP"/>
    <property type="match status" value="1"/>
</dbReference>
<organism evidence="6 7">
    <name type="scientific">Plutella xylostella</name>
    <name type="common">Diamondback moth</name>
    <name type="synonym">Plutella maculipennis</name>
    <dbReference type="NCBI Taxonomy" id="51655"/>
    <lineage>
        <taxon>Eukaryota</taxon>
        <taxon>Metazoa</taxon>
        <taxon>Ecdysozoa</taxon>
        <taxon>Arthropoda</taxon>
        <taxon>Hexapoda</taxon>
        <taxon>Insecta</taxon>
        <taxon>Pterygota</taxon>
        <taxon>Neoptera</taxon>
        <taxon>Endopterygota</taxon>
        <taxon>Lepidoptera</taxon>
        <taxon>Glossata</taxon>
        <taxon>Ditrysia</taxon>
        <taxon>Yponomeutoidea</taxon>
        <taxon>Plutellidae</taxon>
        <taxon>Plutella</taxon>
    </lineage>
</organism>